<feature type="domain" description="Peptidase S26" evidence="9">
    <location>
        <begin position="2"/>
        <end position="160"/>
    </location>
</feature>
<dbReference type="SUPFAM" id="SSF51306">
    <property type="entry name" value="LexA/Signal peptidase"/>
    <property type="match status" value="1"/>
</dbReference>
<feature type="active site" evidence="6">
    <location>
        <position position="76"/>
    </location>
</feature>
<dbReference type="InterPro" id="IPR019533">
    <property type="entry name" value="Peptidase_S26"/>
</dbReference>
<protein>
    <recommendedName>
        <fullName evidence="3 7">Signal peptidase I</fullName>
        <ecNumber evidence="3 7">3.4.21.89</ecNumber>
    </recommendedName>
</protein>
<dbReference type="InterPro" id="IPR036286">
    <property type="entry name" value="LexA/Signal_pep-like_sf"/>
</dbReference>
<dbReference type="CDD" id="cd06530">
    <property type="entry name" value="S26_SPase_I"/>
    <property type="match status" value="1"/>
</dbReference>
<dbReference type="NCBIfam" id="TIGR02227">
    <property type="entry name" value="sigpep_I_bact"/>
    <property type="match status" value="1"/>
</dbReference>
<keyword evidence="7" id="KW-1133">Transmembrane helix</keyword>
<dbReference type="PROSITE" id="PS00501">
    <property type="entry name" value="SPASE_I_1"/>
    <property type="match status" value="1"/>
</dbReference>
<dbReference type="EC" id="3.4.21.89" evidence="3 7"/>
<keyword evidence="7" id="KW-0812">Transmembrane</keyword>
<evidence type="ECO:0000256" key="4">
    <source>
        <dbReference type="ARBA" id="ARBA00022670"/>
    </source>
</evidence>
<proteinExistence type="inferred from homology"/>
<dbReference type="Gene3D" id="2.10.109.10">
    <property type="entry name" value="Umud Fragment, subunit A"/>
    <property type="match status" value="1"/>
</dbReference>
<dbReference type="EMBL" id="MHUZ01000021">
    <property type="protein sequence ID" value="OHA85597.1"/>
    <property type="molecule type" value="Genomic_DNA"/>
</dbReference>
<evidence type="ECO:0000259" key="9">
    <source>
        <dbReference type="Pfam" id="PF10502"/>
    </source>
</evidence>
<evidence type="ECO:0000256" key="6">
    <source>
        <dbReference type="PIRSR" id="PIRSR600223-1"/>
    </source>
</evidence>
<sequence length="173" mass="19370">MFEFVKFVIIAVIIVVPVRMYIAQPFIVNGESMDPTFATGQYLIIDEISYRFSPPERGDIVVLHDPRGNSKKYLIKRVVGLPGETLEIADGTICISTGEAPCTTLEEPYVLYPKTDEVLRVTLGQEEFFMMGDNRAASLDSRFFGPVKRDLIVGRAFVRLLPPTTASFFPGKE</sequence>
<reference evidence="10 11" key="1">
    <citation type="journal article" date="2016" name="Nat. Commun.">
        <title>Thousands of microbial genomes shed light on interconnected biogeochemical processes in an aquifer system.</title>
        <authorList>
            <person name="Anantharaman K."/>
            <person name="Brown C.T."/>
            <person name="Hug L.A."/>
            <person name="Sharon I."/>
            <person name="Castelle C.J."/>
            <person name="Probst A.J."/>
            <person name="Thomas B.C."/>
            <person name="Singh A."/>
            <person name="Wilkins M.J."/>
            <person name="Karaoz U."/>
            <person name="Brodie E.L."/>
            <person name="Williams K.H."/>
            <person name="Hubbard S.S."/>
            <person name="Banfield J.F."/>
        </authorList>
    </citation>
    <scope>NUCLEOTIDE SEQUENCE [LARGE SCALE GENOMIC DNA]</scope>
</reference>
<dbReference type="PROSITE" id="PS00760">
    <property type="entry name" value="SPASE_I_2"/>
    <property type="match status" value="1"/>
</dbReference>
<dbReference type="PANTHER" id="PTHR43390:SF1">
    <property type="entry name" value="CHLOROPLAST PROCESSING PEPTIDASE"/>
    <property type="match status" value="1"/>
</dbReference>
<evidence type="ECO:0000256" key="7">
    <source>
        <dbReference type="RuleBase" id="RU003993"/>
    </source>
</evidence>
<dbReference type="InterPro" id="IPR019756">
    <property type="entry name" value="Pept_S26A_signal_pept_1_Ser-AS"/>
</dbReference>
<dbReference type="GO" id="GO:0016020">
    <property type="term" value="C:membrane"/>
    <property type="evidence" value="ECO:0007669"/>
    <property type="project" value="UniProtKB-SubCell"/>
</dbReference>
<accession>A0A1G2SKP0</accession>
<dbReference type="Proteomes" id="UP000178168">
    <property type="component" value="Unassembled WGS sequence"/>
</dbReference>
<dbReference type="AlphaFoldDB" id="A0A1G2SKP0"/>
<evidence type="ECO:0000256" key="2">
    <source>
        <dbReference type="ARBA" id="ARBA00009370"/>
    </source>
</evidence>
<dbReference type="PROSITE" id="PS00761">
    <property type="entry name" value="SPASE_I_3"/>
    <property type="match status" value="1"/>
</dbReference>
<keyword evidence="5 7" id="KW-0378">Hydrolase</keyword>
<feature type="active site" evidence="6">
    <location>
        <position position="32"/>
    </location>
</feature>
<comment type="subcellular location">
    <subcellularLocation>
        <location evidence="8">Membrane</location>
        <topology evidence="8">Single-pass type II membrane protein</topology>
    </subcellularLocation>
</comment>
<name>A0A1G2SKP0_9BACT</name>
<keyword evidence="7" id="KW-0472">Membrane</keyword>
<evidence type="ECO:0000256" key="1">
    <source>
        <dbReference type="ARBA" id="ARBA00000677"/>
    </source>
</evidence>
<evidence type="ECO:0000256" key="5">
    <source>
        <dbReference type="ARBA" id="ARBA00022801"/>
    </source>
</evidence>
<gene>
    <name evidence="10" type="ORF">A2591_00330</name>
</gene>
<dbReference type="InterPro" id="IPR019758">
    <property type="entry name" value="Pept_S26A_signal_pept_1_CS"/>
</dbReference>
<dbReference type="STRING" id="1802730.A2591_00330"/>
<comment type="similarity">
    <text evidence="2 8">Belongs to the peptidase S26 family.</text>
</comment>
<evidence type="ECO:0000313" key="10">
    <source>
        <dbReference type="EMBL" id="OHA85597.1"/>
    </source>
</evidence>
<feature type="transmembrane region" description="Helical" evidence="7">
    <location>
        <begin position="7"/>
        <end position="27"/>
    </location>
</feature>
<dbReference type="GO" id="GO:0004252">
    <property type="term" value="F:serine-type endopeptidase activity"/>
    <property type="evidence" value="ECO:0007669"/>
    <property type="project" value="InterPro"/>
</dbReference>
<comment type="caution">
    <text evidence="10">The sequence shown here is derived from an EMBL/GenBank/DDBJ whole genome shotgun (WGS) entry which is preliminary data.</text>
</comment>
<dbReference type="InterPro" id="IPR000223">
    <property type="entry name" value="Pept_S26A_signal_pept_1"/>
</dbReference>
<organism evidence="10 11">
    <name type="scientific">Candidatus Yonathbacteria bacterium RIFOXYD1_FULL_52_36</name>
    <dbReference type="NCBI Taxonomy" id="1802730"/>
    <lineage>
        <taxon>Bacteria</taxon>
        <taxon>Candidatus Yonathiibacteriota</taxon>
    </lineage>
</organism>
<evidence type="ECO:0000256" key="8">
    <source>
        <dbReference type="RuleBase" id="RU362042"/>
    </source>
</evidence>
<keyword evidence="4 7" id="KW-0645">Protease</keyword>
<evidence type="ECO:0000313" key="11">
    <source>
        <dbReference type="Proteomes" id="UP000178168"/>
    </source>
</evidence>
<comment type="catalytic activity">
    <reaction evidence="1 7">
        <text>Cleavage of hydrophobic, N-terminal signal or leader sequences from secreted and periplasmic proteins.</text>
        <dbReference type="EC" id="3.4.21.89"/>
    </reaction>
</comment>
<dbReference type="Pfam" id="PF10502">
    <property type="entry name" value="Peptidase_S26"/>
    <property type="match status" value="1"/>
</dbReference>
<dbReference type="PANTHER" id="PTHR43390">
    <property type="entry name" value="SIGNAL PEPTIDASE I"/>
    <property type="match status" value="1"/>
</dbReference>
<dbReference type="PRINTS" id="PR00727">
    <property type="entry name" value="LEADERPTASE"/>
</dbReference>
<dbReference type="InterPro" id="IPR019757">
    <property type="entry name" value="Pept_S26A_signal_pept_1_Lys-AS"/>
</dbReference>
<dbReference type="GO" id="GO:0009003">
    <property type="term" value="F:signal peptidase activity"/>
    <property type="evidence" value="ECO:0007669"/>
    <property type="project" value="UniProtKB-EC"/>
</dbReference>
<evidence type="ECO:0000256" key="3">
    <source>
        <dbReference type="ARBA" id="ARBA00013208"/>
    </source>
</evidence>
<dbReference type="GO" id="GO:0006465">
    <property type="term" value="P:signal peptide processing"/>
    <property type="evidence" value="ECO:0007669"/>
    <property type="project" value="InterPro"/>
</dbReference>